<organism evidence="1 2">
    <name type="scientific">Sphingomonas mollis</name>
    <dbReference type="NCBI Taxonomy" id="2795726"/>
    <lineage>
        <taxon>Bacteria</taxon>
        <taxon>Pseudomonadati</taxon>
        <taxon>Pseudomonadota</taxon>
        <taxon>Alphaproteobacteria</taxon>
        <taxon>Sphingomonadales</taxon>
        <taxon>Sphingomonadaceae</taxon>
        <taxon>Sphingomonas</taxon>
    </lineage>
</organism>
<sequence length="118" mass="13342">MPRFGSTSEYEALVVKVTGKDYRWFFDVYLRQAALPDLVETRTGDPLTLAWRVPGNGPFPLPIDITVDGIRGTLPMTDGRGMLTISEAPMSSIDPDARVLRRSIAVEEMQTWQSWQRK</sequence>
<dbReference type="RefSeq" id="WP_199034844.1">
    <property type="nucleotide sequence ID" value="NZ_JAELXS010000001.1"/>
</dbReference>
<gene>
    <name evidence="1" type="ORF">JAO74_03050</name>
</gene>
<name>A0ABS0XLS7_9SPHN</name>
<dbReference type="EMBL" id="JAELXS010000001">
    <property type="protein sequence ID" value="MBJ6120765.1"/>
    <property type="molecule type" value="Genomic_DNA"/>
</dbReference>
<comment type="caution">
    <text evidence="1">The sequence shown here is derived from an EMBL/GenBank/DDBJ whole genome shotgun (WGS) entry which is preliminary data.</text>
</comment>
<keyword evidence="2" id="KW-1185">Reference proteome</keyword>
<protein>
    <submittedName>
        <fullName evidence="1">Uncharacterized protein</fullName>
    </submittedName>
</protein>
<reference evidence="2" key="1">
    <citation type="submission" date="2020-12" db="EMBL/GenBank/DDBJ databases">
        <title>Hymenobacter sp.</title>
        <authorList>
            <person name="Kim M.K."/>
        </authorList>
    </citation>
    <scope>NUCLEOTIDE SEQUENCE [LARGE SCALE GENOMIC DNA]</scope>
    <source>
        <strain evidence="2">BT553</strain>
    </source>
</reference>
<evidence type="ECO:0000313" key="1">
    <source>
        <dbReference type="EMBL" id="MBJ6120765.1"/>
    </source>
</evidence>
<evidence type="ECO:0000313" key="2">
    <source>
        <dbReference type="Proteomes" id="UP000640426"/>
    </source>
</evidence>
<accession>A0ABS0XLS7</accession>
<dbReference type="Proteomes" id="UP000640426">
    <property type="component" value="Unassembled WGS sequence"/>
</dbReference>
<proteinExistence type="predicted"/>